<accession>A0A699IS30</accession>
<feature type="domain" description="CCHC-type" evidence="2">
    <location>
        <begin position="24"/>
        <end position="38"/>
    </location>
</feature>
<evidence type="ECO:0000259" key="2">
    <source>
        <dbReference type="PROSITE" id="PS50158"/>
    </source>
</evidence>
<feature type="non-terminal residue" evidence="3">
    <location>
        <position position="1"/>
    </location>
</feature>
<gene>
    <name evidence="3" type="ORF">Tci_547018</name>
</gene>
<dbReference type="SUPFAM" id="SSF57756">
    <property type="entry name" value="Retrovirus zinc finger-like domains"/>
    <property type="match status" value="1"/>
</dbReference>
<reference evidence="3" key="1">
    <citation type="journal article" date="2019" name="Sci. Rep.">
        <title>Draft genome of Tanacetum cinerariifolium, the natural source of mosquito coil.</title>
        <authorList>
            <person name="Yamashiro T."/>
            <person name="Shiraishi A."/>
            <person name="Satake H."/>
            <person name="Nakayama K."/>
        </authorList>
    </citation>
    <scope>NUCLEOTIDE SEQUENCE</scope>
</reference>
<protein>
    <recommendedName>
        <fullName evidence="2">CCHC-type domain-containing protein</fullName>
    </recommendedName>
</protein>
<dbReference type="AlphaFoldDB" id="A0A699IS30"/>
<dbReference type="GO" id="GO:0003676">
    <property type="term" value="F:nucleic acid binding"/>
    <property type="evidence" value="ECO:0007669"/>
    <property type="project" value="InterPro"/>
</dbReference>
<comment type="caution">
    <text evidence="3">The sequence shown here is derived from an EMBL/GenBank/DDBJ whole genome shotgun (WGS) entry which is preliminary data.</text>
</comment>
<organism evidence="3">
    <name type="scientific">Tanacetum cinerariifolium</name>
    <name type="common">Dalmatian daisy</name>
    <name type="synonym">Chrysanthemum cinerariifolium</name>
    <dbReference type="NCBI Taxonomy" id="118510"/>
    <lineage>
        <taxon>Eukaryota</taxon>
        <taxon>Viridiplantae</taxon>
        <taxon>Streptophyta</taxon>
        <taxon>Embryophyta</taxon>
        <taxon>Tracheophyta</taxon>
        <taxon>Spermatophyta</taxon>
        <taxon>Magnoliopsida</taxon>
        <taxon>eudicotyledons</taxon>
        <taxon>Gunneridae</taxon>
        <taxon>Pentapetalae</taxon>
        <taxon>asterids</taxon>
        <taxon>campanulids</taxon>
        <taxon>Asterales</taxon>
        <taxon>Asteraceae</taxon>
        <taxon>Asteroideae</taxon>
        <taxon>Anthemideae</taxon>
        <taxon>Anthemidinae</taxon>
        <taxon>Tanacetum</taxon>
    </lineage>
</organism>
<evidence type="ECO:0000313" key="3">
    <source>
        <dbReference type="EMBL" id="GEZ75045.1"/>
    </source>
</evidence>
<dbReference type="PROSITE" id="PS50158">
    <property type="entry name" value="ZF_CCHC"/>
    <property type="match status" value="1"/>
</dbReference>
<evidence type="ECO:0000256" key="1">
    <source>
        <dbReference type="PROSITE-ProRule" id="PRU00047"/>
    </source>
</evidence>
<keyword evidence="1" id="KW-0863">Zinc-finger</keyword>
<name>A0A699IS30_TANCI</name>
<proteinExistence type="predicted"/>
<keyword evidence="1" id="KW-0862">Zinc</keyword>
<sequence>NGNGNIVATRADGNAIENYGNQVRCYDCRGLGHLSRNCIVKPRRRGATYLQTQLLIAQKEEVRIQLQHEEFDLMVDANDLDEVEEFNANSILMANLQQASTLGTQSNMALVVDSYAPMLSKRFDHELDDKPTQ</sequence>
<dbReference type="EMBL" id="BKCJ010318637">
    <property type="protein sequence ID" value="GEZ75045.1"/>
    <property type="molecule type" value="Genomic_DNA"/>
</dbReference>
<dbReference type="InterPro" id="IPR001878">
    <property type="entry name" value="Znf_CCHC"/>
</dbReference>
<dbReference type="GO" id="GO:0008270">
    <property type="term" value="F:zinc ion binding"/>
    <property type="evidence" value="ECO:0007669"/>
    <property type="project" value="UniProtKB-KW"/>
</dbReference>
<keyword evidence="1" id="KW-0479">Metal-binding</keyword>
<dbReference type="InterPro" id="IPR036875">
    <property type="entry name" value="Znf_CCHC_sf"/>
</dbReference>